<comment type="caution">
    <text evidence="2">The sequence shown here is derived from an EMBL/GenBank/DDBJ whole genome shotgun (WGS) entry which is preliminary data.</text>
</comment>
<dbReference type="Proteomes" id="UP000559256">
    <property type="component" value="Unassembled WGS sequence"/>
</dbReference>
<protein>
    <submittedName>
        <fullName evidence="2">Uncharacterized protein</fullName>
    </submittedName>
</protein>
<organism evidence="2 3">
    <name type="scientific">Tetrapyrgos nigripes</name>
    <dbReference type="NCBI Taxonomy" id="182062"/>
    <lineage>
        <taxon>Eukaryota</taxon>
        <taxon>Fungi</taxon>
        <taxon>Dikarya</taxon>
        <taxon>Basidiomycota</taxon>
        <taxon>Agaricomycotina</taxon>
        <taxon>Agaricomycetes</taxon>
        <taxon>Agaricomycetidae</taxon>
        <taxon>Agaricales</taxon>
        <taxon>Marasmiineae</taxon>
        <taxon>Marasmiaceae</taxon>
        <taxon>Tetrapyrgos</taxon>
    </lineage>
</organism>
<evidence type="ECO:0000313" key="3">
    <source>
        <dbReference type="Proteomes" id="UP000559256"/>
    </source>
</evidence>
<dbReference type="EMBL" id="JAACJM010000054">
    <property type="protein sequence ID" value="KAF5356543.1"/>
    <property type="molecule type" value="Genomic_DNA"/>
</dbReference>
<proteinExistence type="predicted"/>
<name>A0A8H5LGQ0_9AGAR</name>
<reference evidence="2 3" key="1">
    <citation type="journal article" date="2020" name="ISME J.">
        <title>Uncovering the hidden diversity of litter-decomposition mechanisms in mushroom-forming fungi.</title>
        <authorList>
            <person name="Floudas D."/>
            <person name="Bentzer J."/>
            <person name="Ahren D."/>
            <person name="Johansson T."/>
            <person name="Persson P."/>
            <person name="Tunlid A."/>
        </authorList>
    </citation>
    <scope>NUCLEOTIDE SEQUENCE [LARGE SCALE GENOMIC DNA]</scope>
    <source>
        <strain evidence="2 3">CBS 291.85</strain>
    </source>
</reference>
<keyword evidence="1" id="KW-0175">Coiled coil</keyword>
<dbReference type="OrthoDB" id="3365698at2759"/>
<gene>
    <name evidence="2" type="ORF">D9758_008276</name>
</gene>
<dbReference type="AlphaFoldDB" id="A0A8H5LGQ0"/>
<sequence length="114" mass="12699">MADHVMMYSYKASLMTTTTTTLDSPFSHLLSSNYAASDSDVPRVKVIITSSSDTLRRLNSEIQKLQTALRELEQKRNSVQTCIDAHRALFSPAPCGNTLRDICPLSPKRPQSQL</sequence>
<accession>A0A8H5LGQ0</accession>
<keyword evidence="3" id="KW-1185">Reference proteome</keyword>
<evidence type="ECO:0000313" key="2">
    <source>
        <dbReference type="EMBL" id="KAF5356543.1"/>
    </source>
</evidence>
<feature type="coiled-coil region" evidence="1">
    <location>
        <begin position="48"/>
        <end position="82"/>
    </location>
</feature>
<evidence type="ECO:0000256" key="1">
    <source>
        <dbReference type="SAM" id="Coils"/>
    </source>
</evidence>